<feature type="domain" description="AIG1-type G" evidence="3">
    <location>
        <begin position="60"/>
        <end position="216"/>
    </location>
</feature>
<dbReference type="Gene3D" id="3.40.50.300">
    <property type="entry name" value="P-loop containing nucleotide triphosphate hydrolases"/>
    <property type="match status" value="1"/>
</dbReference>
<dbReference type="SUPFAM" id="SSF52540">
    <property type="entry name" value="P-loop containing nucleoside triphosphate hydrolases"/>
    <property type="match status" value="1"/>
</dbReference>
<dbReference type="AlphaFoldDB" id="A0A7R8XEL3"/>
<name>A0A7R8XEL3_9CRUS</name>
<comment type="similarity">
    <text evidence="1">Belongs to the TRAFAC class TrmE-Era-EngA-EngB-Septin-like GTPase superfamily. AIG1/Toc34/Toc159-like paraseptin GTPase family. IAN subfamily.</text>
</comment>
<dbReference type="PANTHER" id="PTHR32046">
    <property type="entry name" value="G DOMAIN-CONTAINING PROTEIN"/>
    <property type="match status" value="1"/>
</dbReference>
<dbReference type="GO" id="GO:0005525">
    <property type="term" value="F:GTP binding"/>
    <property type="evidence" value="ECO:0007669"/>
    <property type="project" value="InterPro"/>
</dbReference>
<accession>A0A7R8XEL3</accession>
<dbReference type="EMBL" id="LR901362">
    <property type="protein sequence ID" value="CAD7248438.1"/>
    <property type="molecule type" value="Genomic_DNA"/>
</dbReference>
<evidence type="ECO:0000313" key="4">
    <source>
        <dbReference type="EMBL" id="CAD7248438.1"/>
    </source>
</evidence>
<gene>
    <name evidence="4" type="ORF">DSTB1V02_LOCUS8251</name>
</gene>
<dbReference type="InterPro" id="IPR027417">
    <property type="entry name" value="P-loop_NTPase"/>
</dbReference>
<keyword evidence="2" id="KW-0547">Nucleotide-binding</keyword>
<keyword evidence="5" id="KW-1185">Reference proteome</keyword>
<dbReference type="PANTHER" id="PTHR32046:SF11">
    <property type="entry name" value="IMMUNE-ASSOCIATED NUCLEOTIDE-BINDING PROTEIN 10-LIKE"/>
    <property type="match status" value="1"/>
</dbReference>
<evidence type="ECO:0000313" key="5">
    <source>
        <dbReference type="Proteomes" id="UP000677054"/>
    </source>
</evidence>
<evidence type="ECO:0000256" key="1">
    <source>
        <dbReference type="ARBA" id="ARBA00008535"/>
    </source>
</evidence>
<evidence type="ECO:0000256" key="2">
    <source>
        <dbReference type="ARBA" id="ARBA00022741"/>
    </source>
</evidence>
<reference evidence="4" key="1">
    <citation type="submission" date="2020-11" db="EMBL/GenBank/DDBJ databases">
        <authorList>
            <person name="Tran Van P."/>
        </authorList>
    </citation>
    <scope>NUCLEOTIDE SEQUENCE</scope>
</reference>
<dbReference type="InterPro" id="IPR006703">
    <property type="entry name" value="G_AIG1"/>
</dbReference>
<organism evidence="4">
    <name type="scientific">Darwinula stevensoni</name>
    <dbReference type="NCBI Taxonomy" id="69355"/>
    <lineage>
        <taxon>Eukaryota</taxon>
        <taxon>Metazoa</taxon>
        <taxon>Ecdysozoa</taxon>
        <taxon>Arthropoda</taxon>
        <taxon>Crustacea</taxon>
        <taxon>Oligostraca</taxon>
        <taxon>Ostracoda</taxon>
        <taxon>Podocopa</taxon>
        <taxon>Podocopida</taxon>
        <taxon>Darwinulocopina</taxon>
        <taxon>Darwinuloidea</taxon>
        <taxon>Darwinulidae</taxon>
        <taxon>Darwinula</taxon>
    </lineage>
</organism>
<dbReference type="CDD" id="cd00882">
    <property type="entry name" value="Ras_like_GTPase"/>
    <property type="match status" value="1"/>
</dbReference>
<proteinExistence type="inferred from homology"/>
<protein>
    <recommendedName>
        <fullName evidence="3">AIG1-type G domain-containing protein</fullName>
    </recommendedName>
</protein>
<dbReference type="OrthoDB" id="2386367at2759"/>
<dbReference type="Proteomes" id="UP000677054">
    <property type="component" value="Unassembled WGS sequence"/>
</dbReference>
<sequence>MDEDGRQLGWLRTNSNFCGVTDGVALFEVKMKTLYKKTGLEHRVLGSKFENASYTSTRFVLVIGPTGAGKSTFVNALVNYFVGVEYRDDCRFIVATAPKKGDGNSGTENVTAYTIESLPGFRFRFSLTIVDTPGFGNVEVGKEEENNWSKIQELFKSEEFGLNRLHLVAFVVTSADHRLSARAETAYAKVTSIFGNDVVNNFHIIITHCEIMPKKEIPVLKTLKKAGVPTDFPHYLNFQAVMTKVEDAPQGEVAWRKQRKALQDIRDFLDDDVIPVSLTLTKDNLKKLQFIETKLRELENPITGKDTTRRETHQEFEEKIYTAKKLHETFQEHKTKAMKPYLPYIRKFISILLEEDQVTFRGSCNPAKIENFETYEEALKKVSKILKEMELKGHSRGKGLLSHVRSFFGI</sequence>
<dbReference type="Pfam" id="PF04548">
    <property type="entry name" value="AIG1"/>
    <property type="match status" value="1"/>
</dbReference>
<evidence type="ECO:0000259" key="3">
    <source>
        <dbReference type="Pfam" id="PF04548"/>
    </source>
</evidence>
<dbReference type="EMBL" id="CAJPEV010001845">
    <property type="protein sequence ID" value="CAG0894576.1"/>
    <property type="molecule type" value="Genomic_DNA"/>
</dbReference>